<organism evidence="4 5">
    <name type="scientific">Pinctada imbricata</name>
    <name type="common">Atlantic pearl-oyster</name>
    <name type="synonym">Pinctada martensii</name>
    <dbReference type="NCBI Taxonomy" id="66713"/>
    <lineage>
        <taxon>Eukaryota</taxon>
        <taxon>Metazoa</taxon>
        <taxon>Spiralia</taxon>
        <taxon>Lophotrochozoa</taxon>
        <taxon>Mollusca</taxon>
        <taxon>Bivalvia</taxon>
        <taxon>Autobranchia</taxon>
        <taxon>Pteriomorphia</taxon>
        <taxon>Pterioida</taxon>
        <taxon>Pterioidea</taxon>
        <taxon>Pteriidae</taxon>
        <taxon>Pinctada</taxon>
    </lineage>
</organism>
<feature type="region of interest" description="Disordered" evidence="2">
    <location>
        <begin position="27"/>
        <end position="51"/>
    </location>
</feature>
<evidence type="ECO:0000256" key="1">
    <source>
        <dbReference type="PROSITE-ProRule" id="PRU00024"/>
    </source>
</evidence>
<dbReference type="EMBL" id="VSWD01000009">
    <property type="protein sequence ID" value="KAK3092792.1"/>
    <property type="molecule type" value="Genomic_DNA"/>
</dbReference>
<keyword evidence="1" id="KW-0479">Metal-binding</keyword>
<dbReference type="AlphaFoldDB" id="A0AA88XVS1"/>
<evidence type="ECO:0000256" key="2">
    <source>
        <dbReference type="SAM" id="MobiDB-lite"/>
    </source>
</evidence>
<protein>
    <recommendedName>
        <fullName evidence="3">B box-type domain-containing protein</fullName>
    </recommendedName>
</protein>
<feature type="compositionally biased region" description="Basic residues" evidence="2">
    <location>
        <begin position="29"/>
        <end position="40"/>
    </location>
</feature>
<dbReference type="Pfam" id="PF00643">
    <property type="entry name" value="zf-B_box"/>
    <property type="match status" value="1"/>
</dbReference>
<dbReference type="InterPro" id="IPR000315">
    <property type="entry name" value="Znf_B-box"/>
</dbReference>
<dbReference type="PROSITE" id="PS50119">
    <property type="entry name" value="ZF_BBOX"/>
    <property type="match status" value="1"/>
</dbReference>
<accession>A0AA88XVS1</accession>
<dbReference type="SUPFAM" id="SSF57845">
    <property type="entry name" value="B-box zinc-binding domain"/>
    <property type="match status" value="1"/>
</dbReference>
<dbReference type="Proteomes" id="UP001186944">
    <property type="component" value="Unassembled WGS sequence"/>
</dbReference>
<feature type="domain" description="B box-type" evidence="3">
    <location>
        <begin position="206"/>
        <end position="247"/>
    </location>
</feature>
<sequence>MQLIAVFVHKQNKGGDLQQYQVVSTLSKTPKHPMQKHKADKHKETRKGQGNVNAQHRNIKHKELNINQRDQWATGADLGRPSATEIAEGPFVVWFPRPRPLRSRVPDYSPFAANLINRPKSFVSSILKENRRGKIILTMSLTKSANFEHAQSTIQCDHCGGVDDVNHHCLICEETMCPACKAIHNKARATRDHQVVLREERLTKNRSSTFCKKHPDQKTSLYCDTCNIPVCTKCIAETHYGHKFSDISKILQSFKREIEDSKRKMKTRMKEVNALIQNGVQSWKDYENKVKSIESSISHDTAVLYSLVDKMAQEREDQLNSIKHQDRKTWETAKGRLDEEKTKISTSLVQHDKYLSSTTTTTGMAELLEESKVLRSKLLDPIKIVPPSYQTPSHTSVEGIGEIIKQSKVPTKVHNNKLKVCRPEVISSFNSTLKGYPFICYAGNDQILMGTAESNDIHTVNSKGKIVHKRENVLRHKCYSLALTISQDILVSPQEGNHVDILRRQNKLTTFLDTSPYETRFITLTEKQEILVCLKKDIYSNGRVILCDRKGGNQRHIGSDDLYESPIQAVQLQDGGFCISDYGKERLVLLNSDCNIRHIIQNPLGRKRFWPRGICTDKAGNILATDGWNTCVYVIGKDMSVRELVGKTEGITLPRCLCVDDDNNLWVAQKNCEIKAFKYLKED</sequence>
<dbReference type="InterPro" id="IPR011042">
    <property type="entry name" value="6-blade_b-propeller_TolB-like"/>
</dbReference>
<dbReference type="Gene3D" id="2.120.10.30">
    <property type="entry name" value="TolB, C-terminal domain"/>
    <property type="match status" value="1"/>
</dbReference>
<dbReference type="SUPFAM" id="SSF63829">
    <property type="entry name" value="Calcium-dependent phosphotriesterase"/>
    <property type="match status" value="1"/>
</dbReference>
<keyword evidence="5" id="KW-1185">Reference proteome</keyword>
<gene>
    <name evidence="4" type="ORF">FSP39_007276</name>
</gene>
<keyword evidence="1" id="KW-0862">Zinc</keyword>
<reference evidence="4" key="1">
    <citation type="submission" date="2019-08" db="EMBL/GenBank/DDBJ databases">
        <title>The improved chromosome-level genome for the pearl oyster Pinctada fucata martensii using PacBio sequencing and Hi-C.</title>
        <authorList>
            <person name="Zheng Z."/>
        </authorList>
    </citation>
    <scope>NUCLEOTIDE SEQUENCE</scope>
    <source>
        <strain evidence="4">ZZ-2019</strain>
        <tissue evidence="4">Adductor muscle</tissue>
    </source>
</reference>
<dbReference type="PANTHER" id="PTHR25462">
    <property type="entry name" value="BONUS, ISOFORM C-RELATED"/>
    <property type="match status" value="1"/>
</dbReference>
<dbReference type="GO" id="GO:0008270">
    <property type="term" value="F:zinc ion binding"/>
    <property type="evidence" value="ECO:0007669"/>
    <property type="project" value="UniProtKB-KW"/>
</dbReference>
<keyword evidence="1" id="KW-0863">Zinc-finger</keyword>
<dbReference type="InterPro" id="IPR047153">
    <property type="entry name" value="TRIM45/56/19-like"/>
</dbReference>
<name>A0AA88XVS1_PINIB</name>
<evidence type="ECO:0000259" key="3">
    <source>
        <dbReference type="PROSITE" id="PS50119"/>
    </source>
</evidence>
<dbReference type="PANTHER" id="PTHR25462:SF296">
    <property type="entry name" value="MEIOTIC P26, ISOFORM F"/>
    <property type="match status" value="1"/>
</dbReference>
<evidence type="ECO:0000313" key="5">
    <source>
        <dbReference type="Proteomes" id="UP001186944"/>
    </source>
</evidence>
<dbReference type="CDD" id="cd19757">
    <property type="entry name" value="Bbox1"/>
    <property type="match status" value="1"/>
</dbReference>
<comment type="caution">
    <text evidence="4">The sequence shown here is derived from an EMBL/GenBank/DDBJ whole genome shotgun (WGS) entry which is preliminary data.</text>
</comment>
<evidence type="ECO:0000313" key="4">
    <source>
        <dbReference type="EMBL" id="KAK3092792.1"/>
    </source>
</evidence>
<dbReference type="Gene3D" id="3.30.160.60">
    <property type="entry name" value="Classic Zinc Finger"/>
    <property type="match status" value="1"/>
</dbReference>
<proteinExistence type="predicted"/>